<feature type="transmembrane region" description="Helical" evidence="5">
    <location>
        <begin position="351"/>
        <end position="369"/>
    </location>
</feature>
<feature type="transmembrane region" description="Helical" evidence="5">
    <location>
        <begin position="172"/>
        <end position="190"/>
    </location>
</feature>
<evidence type="ECO:0008006" key="8">
    <source>
        <dbReference type="Google" id="ProtNLM"/>
    </source>
</evidence>
<gene>
    <name evidence="6" type="ORF">PPROV_000862100</name>
</gene>
<proteinExistence type="predicted"/>
<accession>A0A830HQS9</accession>
<dbReference type="Proteomes" id="UP000660262">
    <property type="component" value="Unassembled WGS sequence"/>
</dbReference>
<feature type="transmembrane region" description="Helical" evidence="5">
    <location>
        <begin position="381"/>
        <end position="403"/>
    </location>
</feature>
<keyword evidence="4 5" id="KW-0472">Membrane</keyword>
<dbReference type="PANTHER" id="PTHR30249">
    <property type="entry name" value="PUTATIVE SEROTONIN TRANSPORTER"/>
    <property type="match status" value="1"/>
</dbReference>
<evidence type="ECO:0000256" key="5">
    <source>
        <dbReference type="SAM" id="Phobius"/>
    </source>
</evidence>
<feature type="transmembrane region" description="Helical" evidence="5">
    <location>
        <begin position="249"/>
        <end position="268"/>
    </location>
</feature>
<feature type="transmembrane region" description="Helical" evidence="5">
    <location>
        <begin position="312"/>
        <end position="331"/>
    </location>
</feature>
<evidence type="ECO:0000256" key="2">
    <source>
        <dbReference type="ARBA" id="ARBA00022692"/>
    </source>
</evidence>
<organism evidence="6 7">
    <name type="scientific">Pycnococcus provasolii</name>
    <dbReference type="NCBI Taxonomy" id="41880"/>
    <lineage>
        <taxon>Eukaryota</taxon>
        <taxon>Viridiplantae</taxon>
        <taxon>Chlorophyta</taxon>
        <taxon>Pseudoscourfieldiophyceae</taxon>
        <taxon>Pseudoscourfieldiales</taxon>
        <taxon>Pycnococcaceae</taxon>
        <taxon>Pycnococcus</taxon>
    </lineage>
</organism>
<evidence type="ECO:0000256" key="1">
    <source>
        <dbReference type="ARBA" id="ARBA00004141"/>
    </source>
</evidence>
<evidence type="ECO:0000256" key="3">
    <source>
        <dbReference type="ARBA" id="ARBA00022989"/>
    </source>
</evidence>
<dbReference type="EMBL" id="BNJQ01000027">
    <property type="protein sequence ID" value="GHP09886.1"/>
    <property type="molecule type" value="Genomic_DNA"/>
</dbReference>
<evidence type="ECO:0000313" key="6">
    <source>
        <dbReference type="EMBL" id="GHP09886.1"/>
    </source>
</evidence>
<keyword evidence="2 5" id="KW-0812">Transmembrane</keyword>
<feature type="transmembrane region" description="Helical" evidence="5">
    <location>
        <begin position="101"/>
        <end position="120"/>
    </location>
</feature>
<evidence type="ECO:0000256" key="4">
    <source>
        <dbReference type="ARBA" id="ARBA00023136"/>
    </source>
</evidence>
<comment type="caution">
    <text evidence="6">The sequence shown here is derived from an EMBL/GenBank/DDBJ whole genome shotgun (WGS) entry which is preliminary data.</text>
</comment>
<name>A0A830HQS9_9CHLO</name>
<feature type="transmembrane region" description="Helical" evidence="5">
    <location>
        <begin position="202"/>
        <end position="221"/>
    </location>
</feature>
<dbReference type="OrthoDB" id="2502820at2759"/>
<sequence>MTWTTRNAVNNKPVVRTRQAATARTHLLRMKKTAAHKTMQNGSVVESTSNHHVVGVASASPQSPPAARLAVVARASASSATTRVPLNPFAPGSKYTVEGVVMYYVKLLAGLGTLLAADSALKKAVLSAGITFPSPLIGMFLVIGVLCLLSAANQQKAVDAVMEAISPALNWISRWLPLFYVPSLVILPIAVKSLNPAALTKVSLIVALGMPFSLLVTAFLVTRIRKLANTTAQPVTPAPPLAPFTEQHAVAWGSIGFLSGIVACFAAQGTALAANASAVATLAFTVLGLLIGSDPHPSMKKYMPHPVITTSLVANAGVALVGMLNGVGYMGTLKAYLTKGAAGAAWGAGDWLMSFLGIVVISFGFRIYGQRALLRRHLMEILGSAAGSAIISLAATCLAGRLLGLGPDLTTAVAPRSVTVALAMPIATQLGAPAELIPICATAVVLTGLIGAALAQKILDLAGFKNDPITRGLSVAAAAHGLGTAALARAEPEALPFCALAYGLMGVAASTWVAIPVVRSMLMWLAGVPA</sequence>
<dbReference type="GO" id="GO:0016020">
    <property type="term" value="C:membrane"/>
    <property type="evidence" value="ECO:0007669"/>
    <property type="project" value="UniProtKB-SubCell"/>
</dbReference>
<dbReference type="Pfam" id="PF04172">
    <property type="entry name" value="LrgB"/>
    <property type="match status" value="1"/>
</dbReference>
<protein>
    <recommendedName>
        <fullName evidence="8">LrgB-like protein</fullName>
    </recommendedName>
</protein>
<feature type="transmembrane region" description="Helical" evidence="5">
    <location>
        <begin position="132"/>
        <end position="151"/>
    </location>
</feature>
<feature type="transmembrane region" description="Helical" evidence="5">
    <location>
        <begin position="274"/>
        <end position="291"/>
    </location>
</feature>
<dbReference type="PANTHER" id="PTHR30249:SF0">
    <property type="entry name" value="PLASTIDAL GLYCOLATE_GLYCERATE TRANSLOCATOR 1, CHLOROPLASTIC"/>
    <property type="match status" value="1"/>
</dbReference>
<evidence type="ECO:0000313" key="7">
    <source>
        <dbReference type="Proteomes" id="UP000660262"/>
    </source>
</evidence>
<dbReference type="InterPro" id="IPR007300">
    <property type="entry name" value="CidB/LrgB"/>
</dbReference>
<reference evidence="6" key="1">
    <citation type="submission" date="2020-10" db="EMBL/GenBank/DDBJ databases">
        <title>Unveiling of a novel bifunctional photoreceptor, Dualchrome1, isolated from a cosmopolitan green alga.</title>
        <authorList>
            <person name="Suzuki S."/>
            <person name="Kawachi M."/>
        </authorList>
    </citation>
    <scope>NUCLEOTIDE SEQUENCE</scope>
    <source>
        <strain evidence="6">NIES 2893</strain>
    </source>
</reference>
<feature type="transmembrane region" description="Helical" evidence="5">
    <location>
        <begin position="436"/>
        <end position="456"/>
    </location>
</feature>
<keyword evidence="7" id="KW-1185">Reference proteome</keyword>
<comment type="subcellular location">
    <subcellularLocation>
        <location evidence="1">Membrane</location>
        <topology evidence="1">Multi-pass membrane protein</topology>
    </subcellularLocation>
</comment>
<feature type="transmembrane region" description="Helical" evidence="5">
    <location>
        <begin position="494"/>
        <end position="515"/>
    </location>
</feature>
<keyword evidence="3 5" id="KW-1133">Transmembrane helix</keyword>
<dbReference type="AlphaFoldDB" id="A0A830HQS9"/>